<evidence type="ECO:0000256" key="8">
    <source>
        <dbReference type="ARBA" id="ARBA00047561"/>
    </source>
</evidence>
<organism evidence="9 10">
    <name type="scientific">Christensenella tenuis</name>
    <dbReference type="NCBI Taxonomy" id="2763033"/>
    <lineage>
        <taxon>Bacteria</taxon>
        <taxon>Bacillati</taxon>
        <taxon>Bacillota</taxon>
        <taxon>Clostridia</taxon>
        <taxon>Christensenellales</taxon>
        <taxon>Christensenellaceae</taxon>
        <taxon>Christensenella</taxon>
    </lineage>
</organism>
<dbReference type="Pfam" id="PF02571">
    <property type="entry name" value="CbiJ"/>
    <property type="match status" value="1"/>
</dbReference>
<dbReference type="EC" id="1.3.1.76" evidence="3"/>
<dbReference type="EMBL" id="JACOON010000007">
    <property type="protein sequence ID" value="MBC5649183.1"/>
    <property type="molecule type" value="Genomic_DNA"/>
</dbReference>
<accession>A0ABR7EJ29</accession>
<dbReference type="PANTHER" id="PTHR36925:SF1">
    <property type="entry name" value="COBALT-PRECORRIN-6A REDUCTASE"/>
    <property type="match status" value="1"/>
</dbReference>
<keyword evidence="7" id="KW-0627">Porphyrin biosynthesis</keyword>
<evidence type="ECO:0000256" key="5">
    <source>
        <dbReference type="ARBA" id="ARBA00023002"/>
    </source>
</evidence>
<dbReference type="InterPro" id="IPR036291">
    <property type="entry name" value="NAD(P)-bd_dom_sf"/>
</dbReference>
<dbReference type="PANTHER" id="PTHR36925">
    <property type="entry name" value="COBALT-PRECORRIN-6A REDUCTASE"/>
    <property type="match status" value="1"/>
</dbReference>
<dbReference type="PROSITE" id="PS51014">
    <property type="entry name" value="COBK_CBIJ"/>
    <property type="match status" value="1"/>
</dbReference>
<comment type="catalytic activity">
    <reaction evidence="8">
        <text>precorrin-2 + NAD(+) = sirohydrochlorin + NADH + 2 H(+)</text>
        <dbReference type="Rhea" id="RHEA:15613"/>
        <dbReference type="ChEBI" id="CHEBI:15378"/>
        <dbReference type="ChEBI" id="CHEBI:57540"/>
        <dbReference type="ChEBI" id="CHEBI:57945"/>
        <dbReference type="ChEBI" id="CHEBI:58351"/>
        <dbReference type="ChEBI" id="CHEBI:58827"/>
        <dbReference type="EC" id="1.3.1.76"/>
    </reaction>
</comment>
<reference evidence="9 10" key="1">
    <citation type="submission" date="2020-08" db="EMBL/GenBank/DDBJ databases">
        <title>Genome public.</title>
        <authorList>
            <person name="Liu C."/>
            <person name="Sun Q."/>
        </authorList>
    </citation>
    <scope>NUCLEOTIDE SEQUENCE [LARGE SCALE GENOMIC DNA]</scope>
    <source>
        <strain evidence="9 10">NSJ-35</strain>
    </source>
</reference>
<dbReference type="NCBIfam" id="TIGR01470">
    <property type="entry name" value="cysG_Nterm"/>
    <property type="match status" value="1"/>
</dbReference>
<comment type="caution">
    <text evidence="9">The sequence shown here is derived from an EMBL/GenBank/DDBJ whole genome shotgun (WGS) entry which is preliminary data.</text>
</comment>
<keyword evidence="5 9" id="KW-0560">Oxidoreductase</keyword>
<name>A0ABR7EJ29_9FIRM</name>
<sequence>MKVLIFAGTTEGRELLEFCEKNGIDASACVATQYGKELMEGNEHIISGRKDEEEIISLLQTEDFRLVVDATHPYASAVTRNVRKACARTNVRYIRLLRDAETAEDAVYFRDIRQAAEYLSGTEGNILCAIGAKEVEQLCVLAEYQKRVIPRILPAGESIEKCRRLGFENVIAKKGPFSVEENEADLKRYRCSYLVTKESGSAGGFGEKAEAAKKTGVRLLVIERPAEKNGISKKEVETILTECKEAKGYFPLFADIRGKKAVVVGGGEVASRRVKTLCRFAFEIVVVSRSFSKEMTELAKRGRILAKQKEFEAEDIEGAFLVVAATSDRELNQKIGEAAKRQGIFASIADCAEECSFYFPAIAETENLTAGIVGSGKNHGEVKEAAQKVRECLYDYKSGQ</sequence>
<keyword evidence="6" id="KW-0520">NAD</keyword>
<gene>
    <name evidence="9" type="primary">cobK</name>
    <name evidence="9" type="ORF">H8S18_12615</name>
</gene>
<dbReference type="Gene3D" id="3.40.50.720">
    <property type="entry name" value="NAD(P)-binding Rossmann-like Domain"/>
    <property type="match status" value="1"/>
</dbReference>
<evidence type="ECO:0000256" key="7">
    <source>
        <dbReference type="ARBA" id="ARBA00023244"/>
    </source>
</evidence>
<evidence type="ECO:0000256" key="1">
    <source>
        <dbReference type="ARBA" id="ARBA00004953"/>
    </source>
</evidence>
<dbReference type="RefSeq" id="WP_186858632.1">
    <property type="nucleotide sequence ID" value="NZ_JACOON010000007.1"/>
</dbReference>
<keyword evidence="4" id="KW-0169">Cobalamin biosynthesis</keyword>
<keyword evidence="10" id="KW-1185">Reference proteome</keyword>
<dbReference type="NCBIfam" id="TIGR00715">
    <property type="entry name" value="precor6x_red"/>
    <property type="match status" value="1"/>
</dbReference>
<dbReference type="Pfam" id="PF13241">
    <property type="entry name" value="NAD_binding_7"/>
    <property type="match status" value="1"/>
</dbReference>
<evidence type="ECO:0000256" key="4">
    <source>
        <dbReference type="ARBA" id="ARBA00022573"/>
    </source>
</evidence>
<comment type="pathway">
    <text evidence="1">Cofactor biosynthesis; adenosylcobalamin biosynthesis.</text>
</comment>
<evidence type="ECO:0000256" key="6">
    <source>
        <dbReference type="ARBA" id="ARBA00023027"/>
    </source>
</evidence>
<evidence type="ECO:0000256" key="2">
    <source>
        <dbReference type="ARBA" id="ARBA00005010"/>
    </source>
</evidence>
<protein>
    <recommendedName>
        <fullName evidence="3">precorrin-2 dehydrogenase</fullName>
        <ecNumber evidence="3">1.3.1.76</ecNumber>
    </recommendedName>
</protein>
<dbReference type="GO" id="GO:0016994">
    <property type="term" value="F:precorrin-6A reductase activity"/>
    <property type="evidence" value="ECO:0007669"/>
    <property type="project" value="UniProtKB-EC"/>
</dbReference>
<proteinExistence type="predicted"/>
<dbReference type="SUPFAM" id="SSF51735">
    <property type="entry name" value="NAD(P)-binding Rossmann-fold domains"/>
    <property type="match status" value="1"/>
</dbReference>
<comment type="pathway">
    <text evidence="2">Porphyrin-containing compound metabolism; siroheme biosynthesis; sirohydrochlorin from precorrin-2: step 1/1.</text>
</comment>
<evidence type="ECO:0000256" key="3">
    <source>
        <dbReference type="ARBA" id="ARBA00012400"/>
    </source>
</evidence>
<evidence type="ECO:0000313" key="10">
    <source>
        <dbReference type="Proteomes" id="UP000606889"/>
    </source>
</evidence>
<dbReference type="InterPro" id="IPR003723">
    <property type="entry name" value="Precorrin-6x_reduct"/>
</dbReference>
<dbReference type="Proteomes" id="UP000606889">
    <property type="component" value="Unassembled WGS sequence"/>
</dbReference>
<dbReference type="InterPro" id="IPR006367">
    <property type="entry name" value="Sirohaem_synthase_N"/>
</dbReference>
<evidence type="ECO:0000313" key="9">
    <source>
        <dbReference type="EMBL" id="MBC5649183.1"/>
    </source>
</evidence>